<evidence type="ECO:0000313" key="1">
    <source>
        <dbReference type="EMBL" id="VFU57477.1"/>
    </source>
</evidence>
<dbReference type="AlphaFoldDB" id="A0A6N2N8W2"/>
<dbReference type="PANTHER" id="PTHR46859:SF6">
    <property type="entry name" value="TRANSMEMBRANE FRAGILE-X-F-ASSOCIATED PROTEIN"/>
    <property type="match status" value="1"/>
</dbReference>
<sequence>MYERKVALKKLRKLPQRQDVQSFNYVQFLVGGACLQITDIITPFCLEKPEWFEVVERLPIAERFAFLVSTKWYNPAIHKHSWFLVMEDPVHHEELVEMLTGIEAHRVKMKTSIRSVEYATLRISVDTFELLVSISCFSCAWRCHRLVLKSSFLFIPGTPPGAEHIPCLILSSTFFDSRRWGFAVYRLVEKIALLLNSGAGPGRYFAVTSNSHDCFGFLRNGSRICWSNQSTFSSNALYSAMVMNAFICGATGLEGPIPSSGVTGP</sequence>
<accession>A0A6N2N8W2</accession>
<gene>
    <name evidence="1" type="ORF">SVIM_LOCUS415588</name>
</gene>
<dbReference type="EMBL" id="CAADRP010001952">
    <property type="protein sequence ID" value="VFU57477.1"/>
    <property type="molecule type" value="Genomic_DNA"/>
</dbReference>
<name>A0A6N2N8W2_SALVM</name>
<reference evidence="1" key="1">
    <citation type="submission" date="2019-03" db="EMBL/GenBank/DDBJ databases">
        <authorList>
            <person name="Mank J."/>
            <person name="Almeida P."/>
        </authorList>
    </citation>
    <scope>NUCLEOTIDE SEQUENCE</scope>
    <source>
        <strain evidence="1">78183</strain>
    </source>
</reference>
<dbReference type="PROSITE" id="PS51257">
    <property type="entry name" value="PROKAR_LIPOPROTEIN"/>
    <property type="match status" value="1"/>
</dbReference>
<protein>
    <submittedName>
        <fullName evidence="1">Uncharacterized protein</fullName>
    </submittedName>
</protein>
<organism evidence="1">
    <name type="scientific">Salix viminalis</name>
    <name type="common">Common osier</name>
    <name type="synonym">Basket willow</name>
    <dbReference type="NCBI Taxonomy" id="40686"/>
    <lineage>
        <taxon>Eukaryota</taxon>
        <taxon>Viridiplantae</taxon>
        <taxon>Streptophyta</taxon>
        <taxon>Embryophyta</taxon>
        <taxon>Tracheophyta</taxon>
        <taxon>Spermatophyta</taxon>
        <taxon>Magnoliopsida</taxon>
        <taxon>eudicotyledons</taxon>
        <taxon>Gunneridae</taxon>
        <taxon>Pentapetalae</taxon>
        <taxon>rosids</taxon>
        <taxon>fabids</taxon>
        <taxon>Malpighiales</taxon>
        <taxon>Salicaceae</taxon>
        <taxon>Saliceae</taxon>
        <taxon>Salix</taxon>
    </lineage>
</organism>
<dbReference type="PANTHER" id="PTHR46859">
    <property type="entry name" value="TRANSMEMBRANE FRAGILE-X-F-ASSOCIATED PROTEIN"/>
    <property type="match status" value="1"/>
</dbReference>
<proteinExistence type="predicted"/>